<evidence type="ECO:0000313" key="3">
    <source>
        <dbReference type="Proteomes" id="UP000011135"/>
    </source>
</evidence>
<dbReference type="AlphaFoldDB" id="L8JNQ9"/>
<dbReference type="OrthoDB" id="9911191at2"/>
<organism evidence="2 3">
    <name type="scientific">Fulvivirga imtechensis AK7</name>
    <dbReference type="NCBI Taxonomy" id="1237149"/>
    <lineage>
        <taxon>Bacteria</taxon>
        <taxon>Pseudomonadati</taxon>
        <taxon>Bacteroidota</taxon>
        <taxon>Cytophagia</taxon>
        <taxon>Cytophagales</taxon>
        <taxon>Fulvivirgaceae</taxon>
        <taxon>Fulvivirga</taxon>
    </lineage>
</organism>
<sequence length="162" mass="18412">MRKVVLVLLGLGVVCGEAMALMAAATFKTADGQKIQVTIDKKVVNSVPKQFVKVEGKGGVHQVKIKVFNGPELFVASEQLSIRAGYRSEFTVFINDSKTLEVRQTRATKIYHYQYKNPDKFYNRRNYALLKERKPLKKHTPHDDFDMLMPGKVGVRERELLA</sequence>
<evidence type="ECO:0000256" key="1">
    <source>
        <dbReference type="SAM" id="SignalP"/>
    </source>
</evidence>
<name>L8JNQ9_9BACT</name>
<feature type="chain" id="PRO_5003993334" evidence="1">
    <location>
        <begin position="21"/>
        <end position="162"/>
    </location>
</feature>
<reference evidence="2 3" key="1">
    <citation type="submission" date="2012-12" db="EMBL/GenBank/DDBJ databases">
        <title>Genome assembly of Fulvivirga imtechensis AK7.</title>
        <authorList>
            <person name="Nupur N."/>
            <person name="Khatri I."/>
            <person name="Kumar R."/>
            <person name="Subramanian S."/>
            <person name="Pinnaka A."/>
        </authorList>
    </citation>
    <scope>NUCLEOTIDE SEQUENCE [LARGE SCALE GENOMIC DNA]</scope>
    <source>
        <strain evidence="2 3">AK7</strain>
    </source>
</reference>
<gene>
    <name evidence="2" type="ORF">C900_04645</name>
</gene>
<proteinExistence type="predicted"/>
<dbReference type="STRING" id="1237149.C900_04645"/>
<evidence type="ECO:0000313" key="2">
    <source>
        <dbReference type="EMBL" id="ELR69798.1"/>
    </source>
</evidence>
<feature type="signal peptide" evidence="1">
    <location>
        <begin position="1"/>
        <end position="20"/>
    </location>
</feature>
<keyword evidence="3" id="KW-1185">Reference proteome</keyword>
<dbReference type="EMBL" id="AMZN01000068">
    <property type="protein sequence ID" value="ELR69798.1"/>
    <property type="molecule type" value="Genomic_DNA"/>
</dbReference>
<dbReference type="Proteomes" id="UP000011135">
    <property type="component" value="Unassembled WGS sequence"/>
</dbReference>
<dbReference type="RefSeq" id="WP_009581834.1">
    <property type="nucleotide sequence ID" value="NZ_AMZN01000068.1"/>
</dbReference>
<accession>L8JNQ9</accession>
<keyword evidence="1" id="KW-0732">Signal</keyword>
<protein>
    <submittedName>
        <fullName evidence="2">Uncharacterized protein</fullName>
    </submittedName>
</protein>
<comment type="caution">
    <text evidence="2">The sequence shown here is derived from an EMBL/GenBank/DDBJ whole genome shotgun (WGS) entry which is preliminary data.</text>
</comment>